<evidence type="ECO:0000259" key="7">
    <source>
        <dbReference type="PROSITE" id="PS50237"/>
    </source>
</evidence>
<dbReference type="OrthoDB" id="8068875at2759"/>
<evidence type="ECO:0000256" key="3">
    <source>
        <dbReference type="ARBA" id="ARBA00022679"/>
    </source>
</evidence>
<dbReference type="InterPro" id="IPR044611">
    <property type="entry name" value="E3A/B/C-like"/>
</dbReference>
<feature type="chain" id="PRO_5003241731" description="HECT-type E3 ubiquitin transferase" evidence="6">
    <location>
        <begin position="19"/>
        <end position="176"/>
    </location>
</feature>
<evidence type="ECO:0000256" key="6">
    <source>
        <dbReference type="SAM" id="SignalP"/>
    </source>
</evidence>
<dbReference type="GO" id="GO:0009966">
    <property type="term" value="P:regulation of signal transduction"/>
    <property type="evidence" value="ECO:0007669"/>
    <property type="project" value="UniProtKB-ARBA"/>
</dbReference>
<dbReference type="HOGENOM" id="CLU_1526754_0_0_1"/>
<dbReference type="STRING" id="6669.E9H611"/>
<dbReference type="Gene3D" id="3.30.2160.10">
    <property type="entry name" value="Hect, E3 ligase catalytic domain"/>
    <property type="match status" value="1"/>
</dbReference>
<dbReference type="KEGG" id="dpx:DAPPUDRAFT_325874"/>
<dbReference type="AlphaFoldDB" id="E9H611"/>
<name>E9H611_DAPPU</name>
<sequence length="176" mass="20083">MFLLLLILLEANYQENFQHKLSKCLISRYGLSKTSGGIFAFTQINQKSKFDLLLAKAFNLKAGRLTGAFEVPFSMQKSVEELKQNGSNIPVTSSNRIEYIYLVADYKLNKQIRLQCNAFRQGLANAIDIEWLQTFSYRELQVLVSSAYTPVDLEDPKQHTHYTGGYFSTHPVIQGF</sequence>
<dbReference type="Proteomes" id="UP000000305">
    <property type="component" value="Unassembled WGS sequence"/>
</dbReference>
<dbReference type="PANTHER" id="PTHR45700">
    <property type="entry name" value="UBIQUITIN-PROTEIN LIGASE E3C"/>
    <property type="match status" value="1"/>
</dbReference>
<feature type="domain" description="HECT" evidence="7">
    <location>
        <begin position="81"/>
        <end position="176"/>
    </location>
</feature>
<evidence type="ECO:0000313" key="9">
    <source>
        <dbReference type="Proteomes" id="UP000000305"/>
    </source>
</evidence>
<comment type="caution">
    <text evidence="5">Lacks conserved residue(s) required for the propagation of feature annotation.</text>
</comment>
<dbReference type="eggNOG" id="KOG0942">
    <property type="taxonomic scope" value="Eukaryota"/>
</dbReference>
<dbReference type="GO" id="GO:0061630">
    <property type="term" value="F:ubiquitin protein ligase activity"/>
    <property type="evidence" value="ECO:0007669"/>
    <property type="project" value="UniProtKB-EC"/>
</dbReference>
<accession>E9H611</accession>
<evidence type="ECO:0000256" key="2">
    <source>
        <dbReference type="ARBA" id="ARBA00012485"/>
    </source>
</evidence>
<keyword evidence="6" id="KW-0732">Signal</keyword>
<dbReference type="EC" id="2.3.2.26" evidence="2"/>
<keyword evidence="4 5" id="KW-0833">Ubl conjugation pathway</keyword>
<keyword evidence="9" id="KW-1185">Reference proteome</keyword>
<protein>
    <recommendedName>
        <fullName evidence="2">HECT-type E3 ubiquitin transferase</fullName>
        <ecNumber evidence="2">2.3.2.26</ecNumber>
    </recommendedName>
</protein>
<dbReference type="InParanoid" id="E9H611"/>
<evidence type="ECO:0000256" key="1">
    <source>
        <dbReference type="ARBA" id="ARBA00000885"/>
    </source>
</evidence>
<keyword evidence="3" id="KW-0808">Transferase</keyword>
<dbReference type="InterPro" id="IPR035983">
    <property type="entry name" value="Hect_E3_ubiquitin_ligase"/>
</dbReference>
<dbReference type="SUPFAM" id="SSF56204">
    <property type="entry name" value="Hect, E3 ligase catalytic domain"/>
    <property type="match status" value="1"/>
</dbReference>
<comment type="catalytic activity">
    <reaction evidence="1">
        <text>S-ubiquitinyl-[E2 ubiquitin-conjugating enzyme]-L-cysteine + [acceptor protein]-L-lysine = [E2 ubiquitin-conjugating enzyme]-L-cysteine + N(6)-ubiquitinyl-[acceptor protein]-L-lysine.</text>
        <dbReference type="EC" id="2.3.2.26"/>
    </reaction>
</comment>
<organism evidence="8 9">
    <name type="scientific">Daphnia pulex</name>
    <name type="common">Water flea</name>
    <dbReference type="NCBI Taxonomy" id="6669"/>
    <lineage>
        <taxon>Eukaryota</taxon>
        <taxon>Metazoa</taxon>
        <taxon>Ecdysozoa</taxon>
        <taxon>Arthropoda</taxon>
        <taxon>Crustacea</taxon>
        <taxon>Branchiopoda</taxon>
        <taxon>Diplostraca</taxon>
        <taxon>Cladocera</taxon>
        <taxon>Anomopoda</taxon>
        <taxon>Daphniidae</taxon>
        <taxon>Daphnia</taxon>
    </lineage>
</organism>
<feature type="signal peptide" evidence="6">
    <location>
        <begin position="1"/>
        <end position="18"/>
    </location>
</feature>
<gene>
    <name evidence="8" type="ORF">DAPPUDRAFT_325874</name>
</gene>
<dbReference type="InterPro" id="IPR000569">
    <property type="entry name" value="HECT_dom"/>
</dbReference>
<dbReference type="Pfam" id="PF00632">
    <property type="entry name" value="HECT"/>
    <property type="match status" value="1"/>
</dbReference>
<dbReference type="PANTHER" id="PTHR45700:SF2">
    <property type="entry name" value="UBIQUITIN-PROTEIN LIGASE E3C"/>
    <property type="match status" value="1"/>
</dbReference>
<proteinExistence type="predicted"/>
<dbReference type="PhylomeDB" id="E9H611"/>
<dbReference type="GO" id="GO:0000209">
    <property type="term" value="P:protein polyubiquitination"/>
    <property type="evidence" value="ECO:0007669"/>
    <property type="project" value="InterPro"/>
</dbReference>
<evidence type="ECO:0000256" key="4">
    <source>
        <dbReference type="ARBA" id="ARBA00022786"/>
    </source>
</evidence>
<dbReference type="Gene3D" id="3.90.1750.10">
    <property type="entry name" value="Hect, E3 ligase catalytic domains"/>
    <property type="match status" value="1"/>
</dbReference>
<reference evidence="8 9" key="1">
    <citation type="journal article" date="2011" name="Science">
        <title>The ecoresponsive genome of Daphnia pulex.</title>
        <authorList>
            <person name="Colbourne J.K."/>
            <person name="Pfrender M.E."/>
            <person name="Gilbert D."/>
            <person name="Thomas W.K."/>
            <person name="Tucker A."/>
            <person name="Oakley T.H."/>
            <person name="Tokishita S."/>
            <person name="Aerts A."/>
            <person name="Arnold G.J."/>
            <person name="Basu M.K."/>
            <person name="Bauer D.J."/>
            <person name="Caceres C.E."/>
            <person name="Carmel L."/>
            <person name="Casola C."/>
            <person name="Choi J.H."/>
            <person name="Detter J.C."/>
            <person name="Dong Q."/>
            <person name="Dusheyko S."/>
            <person name="Eads B.D."/>
            <person name="Frohlich T."/>
            <person name="Geiler-Samerotte K.A."/>
            <person name="Gerlach D."/>
            <person name="Hatcher P."/>
            <person name="Jogdeo S."/>
            <person name="Krijgsveld J."/>
            <person name="Kriventseva E.V."/>
            <person name="Kultz D."/>
            <person name="Laforsch C."/>
            <person name="Lindquist E."/>
            <person name="Lopez J."/>
            <person name="Manak J.R."/>
            <person name="Muller J."/>
            <person name="Pangilinan J."/>
            <person name="Patwardhan R.P."/>
            <person name="Pitluck S."/>
            <person name="Pritham E.J."/>
            <person name="Rechtsteiner A."/>
            <person name="Rho M."/>
            <person name="Rogozin I.B."/>
            <person name="Sakarya O."/>
            <person name="Salamov A."/>
            <person name="Schaack S."/>
            <person name="Shapiro H."/>
            <person name="Shiga Y."/>
            <person name="Skalitzky C."/>
            <person name="Smith Z."/>
            <person name="Souvorov A."/>
            <person name="Sung W."/>
            <person name="Tang Z."/>
            <person name="Tsuchiya D."/>
            <person name="Tu H."/>
            <person name="Vos H."/>
            <person name="Wang M."/>
            <person name="Wolf Y.I."/>
            <person name="Yamagata H."/>
            <person name="Yamada T."/>
            <person name="Ye Y."/>
            <person name="Shaw J.R."/>
            <person name="Andrews J."/>
            <person name="Crease T.J."/>
            <person name="Tang H."/>
            <person name="Lucas S.M."/>
            <person name="Robertson H.M."/>
            <person name="Bork P."/>
            <person name="Koonin E.V."/>
            <person name="Zdobnov E.M."/>
            <person name="Grigoriev I.V."/>
            <person name="Lynch M."/>
            <person name="Boore J.L."/>
        </authorList>
    </citation>
    <scope>NUCLEOTIDE SEQUENCE [LARGE SCALE GENOMIC DNA]</scope>
</reference>
<evidence type="ECO:0000313" key="8">
    <source>
        <dbReference type="EMBL" id="EFX72838.1"/>
    </source>
</evidence>
<dbReference type="PROSITE" id="PS50237">
    <property type="entry name" value="HECT"/>
    <property type="match status" value="1"/>
</dbReference>
<evidence type="ECO:0000256" key="5">
    <source>
        <dbReference type="PROSITE-ProRule" id="PRU00104"/>
    </source>
</evidence>
<dbReference type="EMBL" id="GL732595">
    <property type="protein sequence ID" value="EFX72838.1"/>
    <property type="molecule type" value="Genomic_DNA"/>
</dbReference>